<keyword evidence="1" id="KW-0812">Transmembrane</keyword>
<gene>
    <name evidence="2" type="ORF">FIA58_011690</name>
</gene>
<reference evidence="2 3" key="3">
    <citation type="submission" date="2020-02" db="EMBL/GenBank/DDBJ databases">
        <title>Flavobacterium profundi sp. nov., isolated from a deep-sea seamount.</title>
        <authorList>
            <person name="Zhang D.-C."/>
        </authorList>
    </citation>
    <scope>NUCLEOTIDE SEQUENCE [LARGE SCALE GENOMIC DNA]</scope>
    <source>
        <strain evidence="2 3">EC11</strain>
    </source>
</reference>
<reference evidence="3" key="1">
    <citation type="submission" date="2019-05" db="EMBL/GenBank/DDBJ databases">
        <title>Flavobacterium profundi sp. nov., isolated from a deep-sea seamount.</title>
        <authorList>
            <person name="Zhang D.-C."/>
        </authorList>
    </citation>
    <scope>NUCLEOTIDE SEQUENCE [LARGE SCALE GENOMIC DNA]</scope>
    <source>
        <strain evidence="3">EC11</strain>
    </source>
</reference>
<dbReference type="RefSeq" id="WP_165928909.1">
    <property type="nucleotide sequence ID" value="NZ_VEVQ02000007.1"/>
</dbReference>
<keyword evidence="1" id="KW-0472">Membrane</keyword>
<evidence type="ECO:0000313" key="3">
    <source>
        <dbReference type="Proteomes" id="UP000817854"/>
    </source>
</evidence>
<keyword evidence="1" id="KW-1133">Transmembrane helix</keyword>
<dbReference type="Proteomes" id="UP000817854">
    <property type="component" value="Unassembled WGS sequence"/>
</dbReference>
<protein>
    <recommendedName>
        <fullName evidence="4">Gliding motility protein GldL</fullName>
    </recommendedName>
</protein>
<sequence>MKNGIFLIIIGMVLVLIGAGLKITGNLETLYNIVFILGFILETIGVVIIINKYKK</sequence>
<evidence type="ECO:0000313" key="2">
    <source>
        <dbReference type="EMBL" id="NHN26342.1"/>
    </source>
</evidence>
<feature type="transmembrane region" description="Helical" evidence="1">
    <location>
        <begin position="30"/>
        <end position="50"/>
    </location>
</feature>
<dbReference type="EMBL" id="VEVQ02000007">
    <property type="protein sequence ID" value="NHN26342.1"/>
    <property type="molecule type" value="Genomic_DNA"/>
</dbReference>
<accession>A0ABX0IRC0</accession>
<organism evidence="2 3">
    <name type="scientific">Flavobacterium jejuense</name>
    <dbReference type="NCBI Taxonomy" id="1544455"/>
    <lineage>
        <taxon>Bacteria</taxon>
        <taxon>Pseudomonadati</taxon>
        <taxon>Bacteroidota</taxon>
        <taxon>Flavobacteriia</taxon>
        <taxon>Flavobacteriales</taxon>
        <taxon>Flavobacteriaceae</taxon>
        <taxon>Flavobacterium</taxon>
    </lineage>
</organism>
<reference evidence="2 3" key="2">
    <citation type="submission" date="2019-05" db="EMBL/GenBank/DDBJ databases">
        <authorList>
            <person name="Lianzixin W."/>
        </authorList>
    </citation>
    <scope>NUCLEOTIDE SEQUENCE [LARGE SCALE GENOMIC DNA]</scope>
    <source>
        <strain evidence="2 3">EC11</strain>
    </source>
</reference>
<evidence type="ECO:0000256" key="1">
    <source>
        <dbReference type="SAM" id="Phobius"/>
    </source>
</evidence>
<proteinExistence type="predicted"/>
<name>A0ABX0IRC0_9FLAO</name>
<feature type="transmembrane region" description="Helical" evidence="1">
    <location>
        <begin position="5"/>
        <end position="24"/>
    </location>
</feature>
<comment type="caution">
    <text evidence="2">The sequence shown here is derived from an EMBL/GenBank/DDBJ whole genome shotgun (WGS) entry which is preliminary data.</text>
</comment>
<evidence type="ECO:0008006" key="4">
    <source>
        <dbReference type="Google" id="ProtNLM"/>
    </source>
</evidence>
<keyword evidence="3" id="KW-1185">Reference proteome</keyword>